<dbReference type="RefSeq" id="WP_227569238.1">
    <property type="nucleotide sequence ID" value="NZ_CP101988.1"/>
</dbReference>
<evidence type="ECO:0000313" key="1">
    <source>
        <dbReference type="EMBL" id="UUI73909.1"/>
    </source>
</evidence>
<keyword evidence="2" id="KW-1185">Reference proteome</keyword>
<name>A0ABY5KTZ0_9CELL</name>
<dbReference type="EMBL" id="CP101988">
    <property type="protein sequence ID" value="UUI73909.1"/>
    <property type="molecule type" value="Genomic_DNA"/>
</dbReference>
<gene>
    <name evidence="1" type="ORF">NP064_08600</name>
</gene>
<evidence type="ECO:0000313" key="2">
    <source>
        <dbReference type="Proteomes" id="UP001316189"/>
    </source>
</evidence>
<reference evidence="1 2" key="1">
    <citation type="submission" date="2022-07" db="EMBL/GenBank/DDBJ databases">
        <title>Novel species in genus cellulomonas.</title>
        <authorList>
            <person name="Ye L."/>
        </authorList>
    </citation>
    <scope>NUCLEOTIDE SEQUENCE [LARGE SCALE GENOMIC DNA]</scope>
    <source>
        <strain evidence="2">zg-Y338</strain>
    </source>
</reference>
<proteinExistence type="predicted"/>
<organism evidence="1 2">
    <name type="scientific">Cellulomonas chengniuliangii</name>
    <dbReference type="NCBI Taxonomy" id="2968084"/>
    <lineage>
        <taxon>Bacteria</taxon>
        <taxon>Bacillati</taxon>
        <taxon>Actinomycetota</taxon>
        <taxon>Actinomycetes</taxon>
        <taxon>Micrococcales</taxon>
        <taxon>Cellulomonadaceae</taxon>
        <taxon>Cellulomonas</taxon>
    </lineage>
</organism>
<sequence>MRITGAPGRDDAWSARQRTLTASQRFMDILAGFNLTGCTITPDPR</sequence>
<accession>A0ABY5KTZ0</accession>
<dbReference type="Proteomes" id="UP001316189">
    <property type="component" value="Chromosome"/>
</dbReference>
<protein>
    <submittedName>
        <fullName evidence="1">Uncharacterized protein</fullName>
    </submittedName>
</protein>